<feature type="transmembrane region" description="Helical" evidence="1">
    <location>
        <begin position="85"/>
        <end position="106"/>
    </location>
</feature>
<dbReference type="InterPro" id="IPR025889">
    <property type="entry name" value="GSP17M-like_dom"/>
</dbReference>
<dbReference type="AlphaFoldDB" id="A0A2S8F0M1"/>
<dbReference type="InterPro" id="IPR052948">
    <property type="entry name" value="Low_temp-induced_all0457"/>
</dbReference>
<organism evidence="3 4">
    <name type="scientific">Blastopirellula marina</name>
    <dbReference type="NCBI Taxonomy" id="124"/>
    <lineage>
        <taxon>Bacteria</taxon>
        <taxon>Pseudomonadati</taxon>
        <taxon>Planctomycetota</taxon>
        <taxon>Planctomycetia</taxon>
        <taxon>Pirellulales</taxon>
        <taxon>Pirellulaceae</taxon>
        <taxon>Blastopirellula</taxon>
    </lineage>
</organism>
<dbReference type="EMBL" id="PUIA01000074">
    <property type="protein sequence ID" value="PQO25706.1"/>
    <property type="molecule type" value="Genomic_DNA"/>
</dbReference>
<dbReference type="Pfam" id="PF11181">
    <property type="entry name" value="YflT"/>
    <property type="match status" value="1"/>
</dbReference>
<keyword evidence="1" id="KW-1133">Transmembrane helix</keyword>
<dbReference type="RefSeq" id="WP_105358361.1">
    <property type="nucleotide sequence ID" value="NZ_PUIA01000074.1"/>
</dbReference>
<protein>
    <recommendedName>
        <fullName evidence="2">General stress protein 17M-like domain-containing protein</fullName>
    </recommendedName>
</protein>
<name>A0A2S8F0M1_9BACT</name>
<keyword evidence="1" id="KW-0472">Membrane</keyword>
<evidence type="ECO:0000259" key="2">
    <source>
        <dbReference type="Pfam" id="PF11181"/>
    </source>
</evidence>
<dbReference type="Proteomes" id="UP000240009">
    <property type="component" value="Unassembled WGS sequence"/>
</dbReference>
<accession>A0A2S8F0M1</accession>
<evidence type="ECO:0000313" key="4">
    <source>
        <dbReference type="Proteomes" id="UP000240009"/>
    </source>
</evidence>
<keyword evidence="1" id="KW-0812">Transmembrane</keyword>
<dbReference type="PANTHER" id="PTHR36109">
    <property type="entry name" value="MEMBRANE PROTEIN-RELATED"/>
    <property type="match status" value="1"/>
</dbReference>
<sequence length="170" mass="18126">MSRHCTVAIFDEFTAAQEAVQKLDDSKFPSDQVSLVANSVHQDLQSTNILQYGDEADRDAMFGAGVGGLLGFFMAAPLLTIPGFGLMLIAGPITAGFTGAIVGGFLGSMLGWGVHEDHVARYEDEVRQGAFLVVASGDPFEVDYAKQILDQTNARSVSMHARESADSVEP</sequence>
<feature type="transmembrane region" description="Helical" evidence="1">
    <location>
        <begin position="60"/>
        <end position="79"/>
    </location>
</feature>
<reference evidence="3 4" key="1">
    <citation type="submission" date="2018-02" db="EMBL/GenBank/DDBJ databases">
        <title>Comparative genomes isolates from brazilian mangrove.</title>
        <authorList>
            <person name="Araujo J.E."/>
            <person name="Taketani R.G."/>
            <person name="Silva M.C.P."/>
            <person name="Loureco M.V."/>
            <person name="Andreote F.D."/>
        </authorList>
    </citation>
    <scope>NUCLEOTIDE SEQUENCE [LARGE SCALE GENOMIC DNA]</scope>
    <source>
        <strain evidence="3 4">HEX-2 MGV</strain>
    </source>
</reference>
<gene>
    <name evidence="3" type="ORF">C5Y96_23095</name>
</gene>
<feature type="domain" description="General stress protein 17M-like" evidence="2">
    <location>
        <begin position="7"/>
        <end position="73"/>
    </location>
</feature>
<comment type="caution">
    <text evidence="3">The sequence shown here is derived from an EMBL/GenBank/DDBJ whole genome shotgun (WGS) entry which is preliminary data.</text>
</comment>
<dbReference type="PANTHER" id="PTHR36109:SF2">
    <property type="entry name" value="MEMBRANE PROTEIN"/>
    <property type="match status" value="1"/>
</dbReference>
<evidence type="ECO:0000256" key="1">
    <source>
        <dbReference type="SAM" id="Phobius"/>
    </source>
</evidence>
<proteinExistence type="predicted"/>
<evidence type="ECO:0000313" key="3">
    <source>
        <dbReference type="EMBL" id="PQO25706.1"/>
    </source>
</evidence>
<dbReference type="OrthoDB" id="281105at2"/>